<evidence type="ECO:0000256" key="1">
    <source>
        <dbReference type="ARBA" id="ARBA00004651"/>
    </source>
</evidence>
<evidence type="ECO:0000256" key="5">
    <source>
        <dbReference type="SAM" id="Phobius"/>
    </source>
</evidence>
<feature type="transmembrane region" description="Helical" evidence="5">
    <location>
        <begin position="353"/>
        <end position="376"/>
    </location>
</feature>
<reference evidence="7 8" key="1">
    <citation type="submission" date="2024-10" db="EMBL/GenBank/DDBJ databases">
        <title>The Natural Products Discovery Center: Release of the First 8490 Sequenced Strains for Exploring Actinobacteria Biosynthetic Diversity.</title>
        <authorList>
            <person name="Kalkreuter E."/>
            <person name="Kautsar S.A."/>
            <person name="Yang D."/>
            <person name="Bader C.D."/>
            <person name="Teijaro C.N."/>
            <person name="Fluegel L."/>
            <person name="Davis C.M."/>
            <person name="Simpson J.R."/>
            <person name="Lauterbach L."/>
            <person name="Steele A.D."/>
            <person name="Gui C."/>
            <person name="Meng S."/>
            <person name="Li G."/>
            <person name="Viehrig K."/>
            <person name="Ye F."/>
            <person name="Su P."/>
            <person name="Kiefer A.F."/>
            <person name="Nichols A."/>
            <person name="Cepeda A.J."/>
            <person name="Yan W."/>
            <person name="Fan B."/>
            <person name="Jiang Y."/>
            <person name="Adhikari A."/>
            <person name="Zheng C.-J."/>
            <person name="Schuster L."/>
            <person name="Cowan T.M."/>
            <person name="Smanski M.J."/>
            <person name="Chevrette M.G."/>
            <person name="De Carvalho L.P.S."/>
            <person name="Shen B."/>
        </authorList>
    </citation>
    <scope>NUCLEOTIDE SEQUENCE [LARGE SCALE GENOMIC DNA]</scope>
    <source>
        <strain evidence="7 8">NPDC050545</strain>
    </source>
</reference>
<dbReference type="EMBL" id="JBITGY010000002">
    <property type="protein sequence ID" value="MFI6497403.1"/>
    <property type="molecule type" value="Genomic_DNA"/>
</dbReference>
<feature type="transmembrane region" description="Helical" evidence="5">
    <location>
        <begin position="179"/>
        <end position="199"/>
    </location>
</feature>
<feature type="transmembrane region" description="Helical" evidence="5">
    <location>
        <begin position="54"/>
        <end position="74"/>
    </location>
</feature>
<dbReference type="SUPFAM" id="SSF103473">
    <property type="entry name" value="MFS general substrate transporter"/>
    <property type="match status" value="1"/>
</dbReference>
<feature type="domain" description="Major facilitator superfamily (MFS) profile" evidence="6">
    <location>
        <begin position="20"/>
        <end position="404"/>
    </location>
</feature>
<dbReference type="PROSITE" id="PS50850">
    <property type="entry name" value="MFS"/>
    <property type="match status" value="1"/>
</dbReference>
<feature type="transmembrane region" description="Helical" evidence="5">
    <location>
        <begin position="229"/>
        <end position="250"/>
    </location>
</feature>
<keyword evidence="4 5" id="KW-0472">Membrane</keyword>
<dbReference type="InterPro" id="IPR036259">
    <property type="entry name" value="MFS_trans_sf"/>
</dbReference>
<feature type="transmembrane region" description="Helical" evidence="5">
    <location>
        <begin position="256"/>
        <end position="279"/>
    </location>
</feature>
<evidence type="ECO:0000256" key="4">
    <source>
        <dbReference type="ARBA" id="ARBA00023136"/>
    </source>
</evidence>
<dbReference type="PANTHER" id="PTHR23518:SF2">
    <property type="entry name" value="MAJOR FACILITATOR SUPERFAMILY TRANSPORTER"/>
    <property type="match status" value="1"/>
</dbReference>
<keyword evidence="2 5" id="KW-0812">Transmembrane</keyword>
<evidence type="ECO:0000256" key="3">
    <source>
        <dbReference type="ARBA" id="ARBA00022989"/>
    </source>
</evidence>
<feature type="transmembrane region" description="Helical" evidence="5">
    <location>
        <begin position="382"/>
        <end position="400"/>
    </location>
</feature>
<comment type="subcellular location">
    <subcellularLocation>
        <location evidence="1">Cell membrane</location>
        <topology evidence="1">Multi-pass membrane protein</topology>
    </subcellularLocation>
</comment>
<evidence type="ECO:0000313" key="7">
    <source>
        <dbReference type="EMBL" id="MFI6497403.1"/>
    </source>
</evidence>
<dbReference type="CDD" id="cd17370">
    <property type="entry name" value="MFS_MJ1317_like"/>
    <property type="match status" value="1"/>
</dbReference>
<protein>
    <submittedName>
        <fullName evidence="7">MFS transporter</fullName>
    </submittedName>
</protein>
<dbReference type="InterPro" id="IPR011701">
    <property type="entry name" value="MFS"/>
</dbReference>
<sequence length="404" mass="40746">MYVSTIRAPGARRLGRVPSTVVALGLVSFFTDVSAEMVAAFLPMYLLYGVGAGYLHLGVLDGLYTGAGAVLRLAGGHLADRTSRPKAVALAGYALSAGAKLLFPLAGGSLPGVGAAVAVDRAGKGLRTAPRDALITAAAPPRLLSTAFGVHRTLDTAGALLGPVLAFALVAAAGSAYDAVFGVSFCLALVGVLVLACFVRDSRPPPGAGPRVSVRDGWRLLREPSVRRVAVFAACLGLGTAGDAFLFVAVQRQSGLASGALPLLPLATSLVFLAAAVPVGRLADRVGGWRVFLAGHALLALAYLLLGAGGMLPAWPAAAGVLVLHGLFYAATDGVLMACLAPRLPERLRASGLALVQTGQAVARMGGAICFGALAAGQGLPGTFALFCAALAGVLGVAVLRRRT</sequence>
<feature type="transmembrane region" description="Helical" evidence="5">
    <location>
        <begin position="154"/>
        <end position="173"/>
    </location>
</feature>
<feature type="transmembrane region" description="Helical" evidence="5">
    <location>
        <begin position="21"/>
        <end position="48"/>
    </location>
</feature>
<dbReference type="InterPro" id="IPR020846">
    <property type="entry name" value="MFS_dom"/>
</dbReference>
<proteinExistence type="predicted"/>
<keyword evidence="8" id="KW-1185">Reference proteome</keyword>
<keyword evidence="3 5" id="KW-1133">Transmembrane helix</keyword>
<evidence type="ECO:0000259" key="6">
    <source>
        <dbReference type="PROSITE" id="PS50850"/>
    </source>
</evidence>
<accession>A0ABW7YQ25</accession>
<dbReference type="RefSeq" id="WP_397080211.1">
    <property type="nucleotide sequence ID" value="NZ_JBITGY010000002.1"/>
</dbReference>
<dbReference type="Pfam" id="PF07690">
    <property type="entry name" value="MFS_1"/>
    <property type="match status" value="1"/>
</dbReference>
<feature type="transmembrane region" description="Helical" evidence="5">
    <location>
        <begin position="291"/>
        <end position="312"/>
    </location>
</feature>
<evidence type="ECO:0000313" key="8">
    <source>
        <dbReference type="Proteomes" id="UP001612741"/>
    </source>
</evidence>
<dbReference type="Gene3D" id="1.20.1250.20">
    <property type="entry name" value="MFS general substrate transporter like domains"/>
    <property type="match status" value="1"/>
</dbReference>
<organism evidence="7 8">
    <name type="scientific">Nonomuraea typhae</name>
    <dbReference type="NCBI Taxonomy" id="2603600"/>
    <lineage>
        <taxon>Bacteria</taxon>
        <taxon>Bacillati</taxon>
        <taxon>Actinomycetota</taxon>
        <taxon>Actinomycetes</taxon>
        <taxon>Streptosporangiales</taxon>
        <taxon>Streptosporangiaceae</taxon>
        <taxon>Nonomuraea</taxon>
    </lineage>
</organism>
<dbReference type="PANTHER" id="PTHR23518">
    <property type="entry name" value="C-METHYLTRANSFERASE"/>
    <property type="match status" value="1"/>
</dbReference>
<name>A0ABW7YQ25_9ACTN</name>
<feature type="transmembrane region" description="Helical" evidence="5">
    <location>
        <begin position="318"/>
        <end position="341"/>
    </location>
</feature>
<dbReference type="Proteomes" id="UP001612741">
    <property type="component" value="Unassembled WGS sequence"/>
</dbReference>
<comment type="caution">
    <text evidence="7">The sequence shown here is derived from an EMBL/GenBank/DDBJ whole genome shotgun (WGS) entry which is preliminary data.</text>
</comment>
<gene>
    <name evidence="7" type="ORF">ACIBG2_08470</name>
</gene>
<evidence type="ECO:0000256" key="2">
    <source>
        <dbReference type="ARBA" id="ARBA00022692"/>
    </source>
</evidence>